<dbReference type="PANTHER" id="PTHR23342:SF0">
    <property type="entry name" value="N-ACETYLGLUTAMATE SYNTHASE, MITOCHONDRIAL"/>
    <property type="match status" value="1"/>
</dbReference>
<organism evidence="10">
    <name type="scientific">marine metagenome</name>
    <dbReference type="NCBI Taxonomy" id="408172"/>
    <lineage>
        <taxon>unclassified sequences</taxon>
        <taxon>metagenomes</taxon>
        <taxon>ecological metagenomes</taxon>
    </lineage>
</organism>
<evidence type="ECO:0000256" key="3">
    <source>
        <dbReference type="ARBA" id="ARBA00022571"/>
    </source>
</evidence>
<protein>
    <recommendedName>
        <fullName evidence="2">acetylglutamate kinase</fullName>
        <ecNumber evidence="2">2.7.2.8</ecNumber>
    </recommendedName>
</protein>
<dbReference type="InterPro" id="IPR037528">
    <property type="entry name" value="ArgB"/>
</dbReference>
<dbReference type="EC" id="2.7.2.8" evidence="2"/>
<evidence type="ECO:0000256" key="5">
    <source>
        <dbReference type="ARBA" id="ARBA00022679"/>
    </source>
</evidence>
<evidence type="ECO:0000256" key="7">
    <source>
        <dbReference type="ARBA" id="ARBA00022777"/>
    </source>
</evidence>
<evidence type="ECO:0000256" key="6">
    <source>
        <dbReference type="ARBA" id="ARBA00022741"/>
    </source>
</evidence>
<dbReference type="Gene3D" id="3.40.1160.10">
    <property type="entry name" value="Acetylglutamate kinase-like"/>
    <property type="match status" value="1"/>
</dbReference>
<dbReference type="EMBL" id="UINC01042227">
    <property type="protein sequence ID" value="SVB44568.1"/>
    <property type="molecule type" value="Genomic_DNA"/>
</dbReference>
<evidence type="ECO:0000259" key="9">
    <source>
        <dbReference type="Pfam" id="PF00696"/>
    </source>
</evidence>
<dbReference type="GO" id="GO:0005524">
    <property type="term" value="F:ATP binding"/>
    <property type="evidence" value="ECO:0007669"/>
    <property type="project" value="UniProtKB-KW"/>
</dbReference>
<evidence type="ECO:0000256" key="4">
    <source>
        <dbReference type="ARBA" id="ARBA00022605"/>
    </source>
</evidence>
<keyword evidence="5" id="KW-0808">Transferase</keyword>
<evidence type="ECO:0000313" key="10">
    <source>
        <dbReference type="EMBL" id="SVB44568.1"/>
    </source>
</evidence>
<keyword evidence="3" id="KW-0055">Arginine biosynthesis</keyword>
<dbReference type="SUPFAM" id="SSF53633">
    <property type="entry name" value="Carbamate kinase-like"/>
    <property type="match status" value="1"/>
</dbReference>
<gene>
    <name evidence="10" type="ORF">METZ01_LOCUS197422</name>
</gene>
<proteinExistence type="inferred from homology"/>
<dbReference type="PIRSF" id="PIRSF000728">
    <property type="entry name" value="NAGK"/>
    <property type="match status" value="1"/>
</dbReference>
<dbReference type="GO" id="GO:0003991">
    <property type="term" value="F:acetylglutamate kinase activity"/>
    <property type="evidence" value="ECO:0007669"/>
    <property type="project" value="UniProtKB-EC"/>
</dbReference>
<sequence>EFVQGLRVTDGETVEIAEMVLAGSINKGIVQLINQLGGQAVGLCGKDGNMIQAKKHELTDELGNPIAIDLGYVGEIIRVKPEVITTLLDANYIPVVAPNGVGENGATYNINADTMAGEMAAALKAEKLILLTDRLGIMRDLEDQTTLIPSIMTNEIDKLVADDVIKSGMLPKVAACVTALKAGVTKTHIIDGRLPHTILLEIFTSTGIGTEIILR</sequence>
<dbReference type="FunFam" id="3.40.1160.10:FF:000004">
    <property type="entry name" value="Acetylglutamate kinase"/>
    <property type="match status" value="1"/>
</dbReference>
<keyword evidence="7" id="KW-0418">Kinase</keyword>
<dbReference type="NCBIfam" id="TIGR00761">
    <property type="entry name" value="argB"/>
    <property type="match status" value="1"/>
</dbReference>
<keyword evidence="6" id="KW-0547">Nucleotide-binding</keyword>
<comment type="pathway">
    <text evidence="1">Amino-acid biosynthesis; L-arginine biosynthesis; N(2)-acetyl-L-ornithine from L-glutamate: step 2/4.</text>
</comment>
<dbReference type="InterPro" id="IPR004662">
    <property type="entry name" value="AcgluKinase_fam"/>
</dbReference>
<dbReference type="Pfam" id="PF00696">
    <property type="entry name" value="AA_kinase"/>
    <property type="match status" value="1"/>
</dbReference>
<dbReference type="InterPro" id="IPR001048">
    <property type="entry name" value="Asp/Glu/Uridylate_kinase"/>
</dbReference>
<dbReference type="HAMAP" id="MF_00082">
    <property type="entry name" value="ArgB"/>
    <property type="match status" value="1"/>
</dbReference>
<keyword evidence="8" id="KW-0067">ATP-binding</keyword>
<accession>A0A382E1Q2</accession>
<dbReference type="GO" id="GO:0005737">
    <property type="term" value="C:cytoplasm"/>
    <property type="evidence" value="ECO:0007669"/>
    <property type="project" value="InterPro"/>
</dbReference>
<dbReference type="GO" id="GO:0006526">
    <property type="term" value="P:L-arginine biosynthetic process"/>
    <property type="evidence" value="ECO:0007669"/>
    <property type="project" value="UniProtKB-KW"/>
</dbReference>
<feature type="domain" description="Aspartate/glutamate/uridylate kinase" evidence="9">
    <location>
        <begin position="8"/>
        <end position="191"/>
    </location>
</feature>
<evidence type="ECO:0000256" key="8">
    <source>
        <dbReference type="ARBA" id="ARBA00022840"/>
    </source>
</evidence>
<dbReference type="AlphaFoldDB" id="A0A382E1Q2"/>
<dbReference type="PANTHER" id="PTHR23342">
    <property type="entry name" value="N-ACETYLGLUTAMATE SYNTHASE"/>
    <property type="match status" value="1"/>
</dbReference>
<feature type="non-terminal residue" evidence="10">
    <location>
        <position position="1"/>
    </location>
</feature>
<name>A0A382E1Q2_9ZZZZ</name>
<evidence type="ECO:0000256" key="1">
    <source>
        <dbReference type="ARBA" id="ARBA00004828"/>
    </source>
</evidence>
<reference evidence="10" key="1">
    <citation type="submission" date="2018-05" db="EMBL/GenBank/DDBJ databases">
        <authorList>
            <person name="Lanie J.A."/>
            <person name="Ng W.-L."/>
            <person name="Kazmierczak K.M."/>
            <person name="Andrzejewski T.M."/>
            <person name="Davidsen T.M."/>
            <person name="Wayne K.J."/>
            <person name="Tettelin H."/>
            <person name="Glass J.I."/>
            <person name="Rusch D."/>
            <person name="Podicherti R."/>
            <person name="Tsui H.-C.T."/>
            <person name="Winkler M.E."/>
        </authorList>
    </citation>
    <scope>NUCLEOTIDE SEQUENCE</scope>
</reference>
<dbReference type="InterPro" id="IPR036393">
    <property type="entry name" value="AceGlu_kinase-like_sf"/>
</dbReference>
<keyword evidence="4" id="KW-0028">Amino-acid biosynthesis</keyword>
<evidence type="ECO:0000256" key="2">
    <source>
        <dbReference type="ARBA" id="ARBA00013065"/>
    </source>
</evidence>